<sequence>GLIVTLDWTFSMGRDWGSPEIPEQMNLKTILKFAPEVILGGKFDYLMDYAKTLRPPELSVPNMKTPDEEDAPT</sequence>
<evidence type="ECO:0000313" key="2">
    <source>
        <dbReference type="Proteomes" id="UP001165561"/>
    </source>
</evidence>
<accession>A0ABT5TU85</accession>
<feature type="non-terminal residue" evidence="1">
    <location>
        <position position="73"/>
    </location>
</feature>
<organism evidence="1 2">
    <name type="scientific">Georgenia halotolerans</name>
    <dbReference type="NCBI Taxonomy" id="3028317"/>
    <lineage>
        <taxon>Bacteria</taxon>
        <taxon>Bacillati</taxon>
        <taxon>Actinomycetota</taxon>
        <taxon>Actinomycetes</taxon>
        <taxon>Micrococcales</taxon>
        <taxon>Bogoriellaceae</taxon>
        <taxon>Georgenia</taxon>
    </lineage>
</organism>
<dbReference type="EMBL" id="JARACI010000012">
    <property type="protein sequence ID" value="MDD9204849.1"/>
    <property type="molecule type" value="Genomic_DNA"/>
</dbReference>
<proteinExistence type="predicted"/>
<reference evidence="1" key="1">
    <citation type="submission" date="2023-02" db="EMBL/GenBank/DDBJ databases">
        <title>Georgenia sp.10Sc9-8, isolated from a soil sample collected from the Taklamakan desert.</title>
        <authorList>
            <person name="Liu S."/>
        </authorList>
    </citation>
    <scope>NUCLEOTIDE SEQUENCE</scope>
    <source>
        <strain evidence="1">10Sc9-8</strain>
    </source>
</reference>
<name>A0ABT5TU85_9MICO</name>
<dbReference type="Proteomes" id="UP001165561">
    <property type="component" value="Unassembled WGS sequence"/>
</dbReference>
<comment type="caution">
    <text evidence="1">The sequence shown here is derived from an EMBL/GenBank/DDBJ whole genome shotgun (WGS) entry which is preliminary data.</text>
</comment>
<evidence type="ECO:0000313" key="1">
    <source>
        <dbReference type="EMBL" id="MDD9204849.1"/>
    </source>
</evidence>
<gene>
    <name evidence="1" type="ORF">PU560_00050</name>
</gene>
<keyword evidence="2" id="KW-1185">Reference proteome</keyword>
<feature type="non-terminal residue" evidence="1">
    <location>
        <position position="1"/>
    </location>
</feature>
<protein>
    <submittedName>
        <fullName evidence="1">Alpha-hydroxy-acid oxidizing enzyme</fullName>
    </submittedName>
</protein>